<feature type="signal peptide" evidence="2">
    <location>
        <begin position="1"/>
        <end position="24"/>
    </location>
</feature>
<dbReference type="SUPFAM" id="SSF51126">
    <property type="entry name" value="Pectin lyase-like"/>
    <property type="match status" value="1"/>
</dbReference>
<protein>
    <recommendedName>
        <fullName evidence="3">Right handed beta helix domain-containing protein</fullName>
    </recommendedName>
</protein>
<accession>A0ABP5UN70</accession>
<comment type="caution">
    <text evidence="4">The sequence shown here is derived from an EMBL/GenBank/DDBJ whole genome shotgun (WGS) entry which is preliminary data.</text>
</comment>
<evidence type="ECO:0000256" key="2">
    <source>
        <dbReference type="SAM" id="SignalP"/>
    </source>
</evidence>
<dbReference type="InterPro" id="IPR012334">
    <property type="entry name" value="Pectin_lyas_fold"/>
</dbReference>
<dbReference type="Pfam" id="PF13229">
    <property type="entry name" value="Beta_helix"/>
    <property type="match status" value="1"/>
</dbReference>
<evidence type="ECO:0000313" key="4">
    <source>
        <dbReference type="EMBL" id="GAA2383548.1"/>
    </source>
</evidence>
<sequence length="413" mass="43421">MKKKFLLSACVALVAALPAMPSHAAPAEIVVDDDLVQCPNADFMSIQDAVDAAPAGSRIKVCAGTYDEVVTVRKSLQLTGASAPRACDRPQAADPRRDSIVQARNSSGGVVNLLANEILFSGFTVQNNTAGPGVATGPSFSGYQMERNTIQNNVSGIRLDISEATTQNEVEKNCIRQNNRPGPESGYGIHSDRGLDFTEILENSFFRNDSAAIALVGDEPGDISDVDVEQNVSQRDGSLLVVVNSVDSEVERNRIRNSTGAALFVGHDNDWLQIQYNDIENSAGGLRTSTGSGGVPGTLASGGPSTDVKIISNRVDGVTVGDGIGIGPDSLTRSVVSHNRVADNARSGIRVEAGGNGENTLAHNRLRNNAEHDCHDRTEGDGTAGTANTWRKSTGRTENRSGLCEQVPAPGGS</sequence>
<feature type="region of interest" description="Disordered" evidence="1">
    <location>
        <begin position="285"/>
        <end position="304"/>
    </location>
</feature>
<proteinExistence type="predicted"/>
<dbReference type="InterPro" id="IPR006626">
    <property type="entry name" value="PbH1"/>
</dbReference>
<reference evidence="5" key="1">
    <citation type="journal article" date="2019" name="Int. J. Syst. Evol. Microbiol.">
        <title>The Global Catalogue of Microorganisms (GCM) 10K type strain sequencing project: providing services to taxonomists for standard genome sequencing and annotation.</title>
        <authorList>
            <consortium name="The Broad Institute Genomics Platform"/>
            <consortium name="The Broad Institute Genome Sequencing Center for Infectious Disease"/>
            <person name="Wu L."/>
            <person name="Ma J."/>
        </authorList>
    </citation>
    <scope>NUCLEOTIDE SEQUENCE [LARGE SCALE GENOMIC DNA]</scope>
    <source>
        <strain evidence="5">JCM 6921</strain>
    </source>
</reference>
<dbReference type="SMART" id="SM00710">
    <property type="entry name" value="PbH1"/>
    <property type="match status" value="6"/>
</dbReference>
<dbReference type="Gene3D" id="2.160.20.10">
    <property type="entry name" value="Single-stranded right-handed beta-helix, Pectin lyase-like"/>
    <property type="match status" value="2"/>
</dbReference>
<keyword evidence="2" id="KW-0732">Signal</keyword>
<dbReference type="Proteomes" id="UP001500058">
    <property type="component" value="Unassembled WGS sequence"/>
</dbReference>
<name>A0ABP5UN70_9ACTN</name>
<feature type="region of interest" description="Disordered" evidence="1">
    <location>
        <begin position="372"/>
        <end position="413"/>
    </location>
</feature>
<gene>
    <name evidence="4" type="ORF">GCM10010420_02010</name>
</gene>
<dbReference type="InterPro" id="IPR039448">
    <property type="entry name" value="Beta_helix"/>
</dbReference>
<evidence type="ECO:0000256" key="1">
    <source>
        <dbReference type="SAM" id="MobiDB-lite"/>
    </source>
</evidence>
<dbReference type="InterPro" id="IPR011050">
    <property type="entry name" value="Pectin_lyase_fold/virulence"/>
</dbReference>
<feature type="chain" id="PRO_5046573735" description="Right handed beta helix domain-containing protein" evidence="2">
    <location>
        <begin position="25"/>
        <end position="413"/>
    </location>
</feature>
<feature type="domain" description="Right handed beta helix" evidence="3">
    <location>
        <begin position="185"/>
        <end position="293"/>
    </location>
</feature>
<evidence type="ECO:0000313" key="5">
    <source>
        <dbReference type="Proteomes" id="UP001500058"/>
    </source>
</evidence>
<organism evidence="4 5">
    <name type="scientific">Streptomyces glaucosporus</name>
    <dbReference type="NCBI Taxonomy" id="284044"/>
    <lineage>
        <taxon>Bacteria</taxon>
        <taxon>Bacillati</taxon>
        <taxon>Actinomycetota</taxon>
        <taxon>Actinomycetes</taxon>
        <taxon>Kitasatosporales</taxon>
        <taxon>Streptomycetaceae</taxon>
        <taxon>Streptomyces</taxon>
    </lineage>
</organism>
<dbReference type="EMBL" id="BAAATJ010000001">
    <property type="protein sequence ID" value="GAA2383548.1"/>
    <property type="molecule type" value="Genomic_DNA"/>
</dbReference>
<keyword evidence="5" id="KW-1185">Reference proteome</keyword>
<dbReference type="RefSeq" id="WP_344628840.1">
    <property type="nucleotide sequence ID" value="NZ_BAAATJ010000001.1"/>
</dbReference>
<evidence type="ECO:0000259" key="3">
    <source>
        <dbReference type="Pfam" id="PF13229"/>
    </source>
</evidence>